<dbReference type="RefSeq" id="XP_065962195.1">
    <property type="nucleotide sequence ID" value="XM_066107746.1"/>
</dbReference>
<evidence type="ECO:0000313" key="1">
    <source>
        <dbReference type="EMBL" id="KAF7570719.1"/>
    </source>
</evidence>
<evidence type="ECO:0000313" key="2">
    <source>
        <dbReference type="Proteomes" id="UP000245464"/>
    </source>
</evidence>
<dbReference type="AlphaFoldDB" id="A0A2W1DZ32"/>
<dbReference type="GeneID" id="6343983"/>
<dbReference type="Proteomes" id="UP000245464">
    <property type="component" value="Chromosome 5"/>
</dbReference>
<sequence length="71" mass="7625">MEDDRAATNLGPEAAFDMAEEAELLPKQPKKRFVGRKMAAKASGQQADANASIEDSSAIQGWPSLDVLLVH</sequence>
<gene>
    <name evidence="1" type="ORF">PtrM4_107210</name>
</gene>
<accession>A0A2W1DZ32</accession>
<organism evidence="1 2">
    <name type="scientific">Pyrenophora tritici-repentis</name>
    <dbReference type="NCBI Taxonomy" id="45151"/>
    <lineage>
        <taxon>Eukaryota</taxon>
        <taxon>Fungi</taxon>
        <taxon>Dikarya</taxon>
        <taxon>Ascomycota</taxon>
        <taxon>Pezizomycotina</taxon>
        <taxon>Dothideomycetes</taxon>
        <taxon>Pleosporomycetidae</taxon>
        <taxon>Pleosporales</taxon>
        <taxon>Pleosporineae</taxon>
        <taxon>Pleosporaceae</taxon>
        <taxon>Pyrenophora</taxon>
    </lineage>
</organism>
<dbReference type="EMBL" id="NQIK02000005">
    <property type="protein sequence ID" value="KAF7570719.1"/>
    <property type="molecule type" value="Genomic_DNA"/>
</dbReference>
<reference evidence="1" key="1">
    <citation type="journal article" date="2018" name="BMC Genomics">
        <title>Comparative genomics of the wheat fungal pathogen Pyrenophora tritici-repentis reveals chromosomal variations and genome plasticity.</title>
        <authorList>
            <person name="Moolhuijzen P."/>
            <person name="See P.T."/>
            <person name="Hane J.K."/>
            <person name="Shi G."/>
            <person name="Liu Z."/>
            <person name="Oliver R.P."/>
            <person name="Moffat C.S."/>
        </authorList>
    </citation>
    <scope>NUCLEOTIDE SEQUENCE [LARGE SCALE GENOMIC DNA]</scope>
    <source>
        <strain evidence="1">M4</strain>
    </source>
</reference>
<comment type="caution">
    <text evidence="1">The sequence shown here is derived from an EMBL/GenBank/DDBJ whole genome shotgun (WGS) entry which is preliminary data.</text>
</comment>
<dbReference type="KEGG" id="ptrr:6343983"/>
<name>A0A2W1DZ32_9PLEO</name>
<proteinExistence type="predicted"/>
<protein>
    <submittedName>
        <fullName evidence="1">Uncharacterized protein</fullName>
    </submittedName>
</protein>